<evidence type="ECO:0000256" key="1">
    <source>
        <dbReference type="SAM" id="MobiDB-lite"/>
    </source>
</evidence>
<feature type="compositionally biased region" description="Basic and acidic residues" evidence="1">
    <location>
        <begin position="114"/>
        <end position="130"/>
    </location>
</feature>
<feature type="region of interest" description="Disordered" evidence="1">
    <location>
        <begin position="55"/>
        <end position="180"/>
    </location>
</feature>
<feature type="compositionally biased region" description="Basic and acidic residues" evidence="1">
    <location>
        <begin position="56"/>
        <end position="65"/>
    </location>
</feature>
<dbReference type="EMBL" id="CP001332">
    <property type="protein sequence ID" value="ACO67230.1"/>
    <property type="molecule type" value="Genomic_DNA"/>
</dbReference>
<dbReference type="GeneID" id="8249110"/>
<feature type="compositionally biased region" description="Basic and acidic residues" evidence="1">
    <location>
        <begin position="156"/>
        <end position="167"/>
    </location>
</feature>
<reference evidence="2 3" key="1">
    <citation type="journal article" date="2009" name="Science">
        <title>Green evolution and dynamic adaptations revealed by genomes of the marine picoeukaryotes Micromonas.</title>
        <authorList>
            <person name="Worden A.Z."/>
            <person name="Lee J.H."/>
            <person name="Mock T."/>
            <person name="Rouze P."/>
            <person name="Simmons M.P."/>
            <person name="Aerts A.L."/>
            <person name="Allen A.E."/>
            <person name="Cuvelier M.L."/>
            <person name="Derelle E."/>
            <person name="Everett M.V."/>
            <person name="Foulon E."/>
            <person name="Grimwood J."/>
            <person name="Gundlach H."/>
            <person name="Henrissat B."/>
            <person name="Napoli C."/>
            <person name="McDonald S.M."/>
            <person name="Parker M.S."/>
            <person name="Rombauts S."/>
            <person name="Salamov A."/>
            <person name="Von Dassow P."/>
            <person name="Badger J.H."/>
            <person name="Coutinho P.M."/>
            <person name="Demir E."/>
            <person name="Dubchak I."/>
            <person name="Gentemann C."/>
            <person name="Eikrem W."/>
            <person name="Gready J.E."/>
            <person name="John U."/>
            <person name="Lanier W."/>
            <person name="Lindquist E.A."/>
            <person name="Lucas S."/>
            <person name="Mayer K.F."/>
            <person name="Moreau H."/>
            <person name="Not F."/>
            <person name="Otillar R."/>
            <person name="Panaud O."/>
            <person name="Pangilinan J."/>
            <person name="Paulsen I."/>
            <person name="Piegu B."/>
            <person name="Poliakov A."/>
            <person name="Robbens S."/>
            <person name="Schmutz J."/>
            <person name="Toulza E."/>
            <person name="Wyss T."/>
            <person name="Zelensky A."/>
            <person name="Zhou K."/>
            <person name="Armbrust E.V."/>
            <person name="Bhattacharya D."/>
            <person name="Goodenough U.W."/>
            <person name="Van de Peer Y."/>
            <person name="Grigoriev I.V."/>
        </authorList>
    </citation>
    <scope>NUCLEOTIDE SEQUENCE [LARGE SCALE GENOMIC DNA]</scope>
    <source>
        <strain evidence="3">RCC299 / NOUM17</strain>
    </source>
</reference>
<feature type="region of interest" description="Disordered" evidence="1">
    <location>
        <begin position="224"/>
        <end position="309"/>
    </location>
</feature>
<name>C1EH39_MICCC</name>
<feature type="region of interest" description="Disordered" evidence="1">
    <location>
        <begin position="321"/>
        <end position="342"/>
    </location>
</feature>
<feature type="region of interest" description="Disordered" evidence="1">
    <location>
        <begin position="658"/>
        <end position="713"/>
    </location>
</feature>
<dbReference type="AlphaFoldDB" id="C1EH39"/>
<proteinExistence type="predicted"/>
<protein>
    <submittedName>
        <fullName evidence="2">Uncharacterized protein</fullName>
    </submittedName>
</protein>
<dbReference type="InterPro" id="IPR036770">
    <property type="entry name" value="Ankyrin_rpt-contain_sf"/>
</dbReference>
<feature type="compositionally biased region" description="Low complexity" evidence="1">
    <location>
        <begin position="279"/>
        <end position="293"/>
    </location>
</feature>
<keyword evidence="3" id="KW-1185">Reference proteome</keyword>
<organism evidence="2 3">
    <name type="scientific">Micromonas commoda (strain RCC299 / NOUM17 / CCMP2709)</name>
    <name type="common">Picoplanktonic green alga</name>
    <dbReference type="NCBI Taxonomy" id="296587"/>
    <lineage>
        <taxon>Eukaryota</taxon>
        <taxon>Viridiplantae</taxon>
        <taxon>Chlorophyta</taxon>
        <taxon>Mamiellophyceae</taxon>
        <taxon>Mamiellales</taxon>
        <taxon>Mamiellaceae</taxon>
        <taxon>Micromonas</taxon>
    </lineage>
</organism>
<dbReference type="InParanoid" id="C1EH39"/>
<dbReference type="KEGG" id="mis:MICPUN_64094"/>
<feature type="region of interest" description="Disordered" evidence="1">
    <location>
        <begin position="599"/>
        <end position="618"/>
    </location>
</feature>
<evidence type="ECO:0000313" key="2">
    <source>
        <dbReference type="EMBL" id="ACO67230.1"/>
    </source>
</evidence>
<gene>
    <name evidence="2" type="ORF">MICPUN_64094</name>
</gene>
<dbReference type="RefSeq" id="XP_002505972.1">
    <property type="nucleotide sequence ID" value="XM_002505926.1"/>
</dbReference>
<feature type="compositionally biased region" description="Basic and acidic residues" evidence="1">
    <location>
        <begin position="658"/>
        <end position="676"/>
    </location>
</feature>
<sequence length="713" mass="76301">MAELFPPGTTLRSSKEALDVEIFGHAPGALDGEDAYVCTFIRDGEDAGEDLMPVSRAHDEAEFARVEPPSSSPAAEPEEEWWPDGASGGGGGGARDPPSGAAQDDAPISPFRETTLEVPREDDAPERGDPDVWGEGPPPLPASPASPASAPPRSKPRGEPPKGRGDDAFNPGARLCDAKTKPHEVNFIVEVVSYDARKDRYRCVFRDGKGKKLDEDVVKGRRLHDPSAFRQIGAGQKRVATDGESNNRKSSNRTKSSASDGRPTRNGRNGRVAPAPANGTTRGGSRTTTTRGRTPGEGANGATGGRDWRRNLPKFARRCLGAADDDAGGDDRRSDGSTPANRSMVTALERLEALADGAVEDAGERIRLLDQLADMTSKASCGEHDWTRKTASGWNVFQIAAREGCGDALDNLHTNCVKRGVSTVAQVNRGKWRQPENAVTMEWLVDQKSPDGRNMLHLIAAGWDKLEDHDQPEVASFAKGIINAMTPKQIRRQAPVHGTCVHACAEAGAGAFFRFLLEHGGGDCTQVRCAPDPEPAHKPAKTVMDRFRKMLFAAAPGVKPRAKESDAKTPLEAARAALDGLEAEETSLVAALKGEARREAAEDGMTSGAASPVGFKPTGDAARRLERQVASMQRKLVGLRKCVDELVAHERIFLRSDTKKEAARTRAEADADEPPHEAQTTGFLGRPISASDWTEDADGHVHRTARPTAEGGG</sequence>
<evidence type="ECO:0000313" key="3">
    <source>
        <dbReference type="Proteomes" id="UP000002009"/>
    </source>
</evidence>
<dbReference type="Proteomes" id="UP000002009">
    <property type="component" value="Chromosome 14"/>
</dbReference>
<dbReference type="Gene3D" id="1.25.40.20">
    <property type="entry name" value="Ankyrin repeat-containing domain"/>
    <property type="match status" value="1"/>
</dbReference>
<accession>C1EH39</accession>